<keyword evidence="1" id="KW-0732">Signal</keyword>
<evidence type="ECO:0000313" key="2">
    <source>
        <dbReference type="EMBL" id="KAK4468402.1"/>
    </source>
</evidence>
<feature type="non-terminal residue" evidence="2">
    <location>
        <position position="213"/>
    </location>
</feature>
<reference evidence="2" key="1">
    <citation type="submission" date="2022-04" db="EMBL/GenBank/DDBJ databases">
        <authorList>
            <person name="Xu L."/>
            <person name="Lv Z."/>
        </authorList>
    </citation>
    <scope>NUCLEOTIDE SEQUENCE</scope>
    <source>
        <strain evidence="2">LV_2022a</strain>
    </source>
</reference>
<proteinExistence type="predicted"/>
<name>A0AAE2D256_SCHME</name>
<dbReference type="InterPro" id="IPR021442">
    <property type="entry name" value="DUF3091"/>
</dbReference>
<organism evidence="2 3">
    <name type="scientific">Schistosoma mekongi</name>
    <name type="common">Parasitic worm</name>
    <dbReference type="NCBI Taxonomy" id="38744"/>
    <lineage>
        <taxon>Eukaryota</taxon>
        <taxon>Metazoa</taxon>
        <taxon>Spiralia</taxon>
        <taxon>Lophotrochozoa</taxon>
        <taxon>Platyhelminthes</taxon>
        <taxon>Trematoda</taxon>
        <taxon>Digenea</taxon>
        <taxon>Strigeidida</taxon>
        <taxon>Schistosomatoidea</taxon>
        <taxon>Schistosomatidae</taxon>
        <taxon>Schistosoma</taxon>
    </lineage>
</organism>
<accession>A0AAE2D256</accession>
<feature type="chain" id="PRO_5042128251" evidence="1">
    <location>
        <begin position="22"/>
        <end position="213"/>
    </location>
</feature>
<evidence type="ECO:0000256" key="1">
    <source>
        <dbReference type="SAM" id="SignalP"/>
    </source>
</evidence>
<sequence length="213" mass="25339">SPSTLLYIIVLLLVSIDVSLLREFGPEELSNIASEVDQFKGYIHDIASYIETHNDMLVEHIDSLKNHSGQNITIDNYVDCYGQIRADQYREDLLDDMNVFVEDSRYKYHNYSIKSIDEWESCKDRLEQFFERSRFKENNKTCNEPPNIDKQELHWISIIIDNRQYFIKMYNYYLQFREFSKLTYCGVAKNTGFTIDDWLIFGDLITTNILKIY</sequence>
<dbReference type="Pfam" id="PF11291">
    <property type="entry name" value="DUF3091"/>
    <property type="match status" value="1"/>
</dbReference>
<evidence type="ECO:0000313" key="3">
    <source>
        <dbReference type="Proteomes" id="UP001292079"/>
    </source>
</evidence>
<dbReference type="EMBL" id="JALJAT010000006">
    <property type="protein sequence ID" value="KAK4468402.1"/>
    <property type="molecule type" value="Genomic_DNA"/>
</dbReference>
<comment type="caution">
    <text evidence="2">The sequence shown here is derived from an EMBL/GenBank/DDBJ whole genome shotgun (WGS) entry which is preliminary data.</text>
</comment>
<dbReference type="AlphaFoldDB" id="A0AAE2D256"/>
<dbReference type="Proteomes" id="UP001292079">
    <property type="component" value="Unassembled WGS sequence"/>
</dbReference>
<keyword evidence="3" id="KW-1185">Reference proteome</keyword>
<reference evidence="2" key="2">
    <citation type="journal article" date="2023" name="Infect Dis Poverty">
        <title>Chromosome-scale genome of the human blood fluke Schistosoma mekongi and its implications for public health.</title>
        <authorList>
            <person name="Zhou M."/>
            <person name="Xu L."/>
            <person name="Xu D."/>
            <person name="Chen W."/>
            <person name="Khan J."/>
            <person name="Hu Y."/>
            <person name="Huang H."/>
            <person name="Wei H."/>
            <person name="Zhang Y."/>
            <person name="Chusongsang P."/>
            <person name="Tanasarnprasert K."/>
            <person name="Hu X."/>
            <person name="Limpanont Y."/>
            <person name="Lv Z."/>
        </authorList>
    </citation>
    <scope>NUCLEOTIDE SEQUENCE</scope>
    <source>
        <strain evidence="2">LV_2022a</strain>
    </source>
</reference>
<gene>
    <name evidence="2" type="ORF">MN116_000210</name>
</gene>
<feature type="signal peptide" evidence="1">
    <location>
        <begin position="1"/>
        <end position="21"/>
    </location>
</feature>
<protein>
    <submittedName>
        <fullName evidence="2">Uncharacterized protein</fullName>
    </submittedName>
</protein>